<dbReference type="Pfam" id="PF02625">
    <property type="entry name" value="XdhC_CoxI"/>
    <property type="match status" value="1"/>
</dbReference>
<dbReference type="AlphaFoldDB" id="A0A7G5H740"/>
<evidence type="ECO:0000259" key="1">
    <source>
        <dbReference type="Pfam" id="PF02625"/>
    </source>
</evidence>
<dbReference type="InterPro" id="IPR027051">
    <property type="entry name" value="XdhC_Rossmann_dom"/>
</dbReference>
<dbReference type="EMBL" id="CP059732">
    <property type="protein sequence ID" value="QMW06932.1"/>
    <property type="molecule type" value="Genomic_DNA"/>
</dbReference>
<organism evidence="3 4">
    <name type="scientific">Spirosoma foliorum</name>
    <dbReference type="NCBI Taxonomy" id="2710596"/>
    <lineage>
        <taxon>Bacteria</taxon>
        <taxon>Pseudomonadati</taxon>
        <taxon>Bacteroidota</taxon>
        <taxon>Cytophagia</taxon>
        <taxon>Cytophagales</taxon>
        <taxon>Cytophagaceae</taxon>
        <taxon>Spirosoma</taxon>
    </lineage>
</organism>
<dbReference type="Gene3D" id="3.40.50.720">
    <property type="entry name" value="NAD(P)-binding Rossmann-like Domain"/>
    <property type="match status" value="1"/>
</dbReference>
<dbReference type="Proteomes" id="UP000515369">
    <property type="component" value="Chromosome"/>
</dbReference>
<dbReference type="KEGG" id="sfol:H3H32_12555"/>
<evidence type="ECO:0000259" key="2">
    <source>
        <dbReference type="Pfam" id="PF13478"/>
    </source>
</evidence>
<name>A0A7G5H740_9BACT</name>
<dbReference type="Pfam" id="PF13478">
    <property type="entry name" value="XdhC_C"/>
    <property type="match status" value="1"/>
</dbReference>
<gene>
    <name evidence="3" type="ORF">H3H32_12555</name>
</gene>
<dbReference type="PANTHER" id="PTHR30388">
    <property type="entry name" value="ALDEHYDE OXIDOREDUCTASE MOLYBDENUM COFACTOR ASSEMBLY PROTEIN"/>
    <property type="match status" value="1"/>
</dbReference>
<proteinExistence type="predicted"/>
<evidence type="ECO:0000313" key="3">
    <source>
        <dbReference type="EMBL" id="QMW06932.1"/>
    </source>
</evidence>
<dbReference type="PANTHER" id="PTHR30388:SF6">
    <property type="entry name" value="XANTHINE DEHYDROGENASE SUBUNIT A-RELATED"/>
    <property type="match status" value="1"/>
</dbReference>
<keyword evidence="4" id="KW-1185">Reference proteome</keyword>
<feature type="domain" description="XdhC- CoxI" evidence="1">
    <location>
        <begin position="2"/>
        <end position="50"/>
    </location>
</feature>
<feature type="domain" description="XdhC Rossmann" evidence="2">
    <location>
        <begin position="151"/>
        <end position="294"/>
    </location>
</feature>
<protein>
    <submittedName>
        <fullName evidence="3">XdhC family protein</fullName>
    </submittedName>
</protein>
<dbReference type="InterPro" id="IPR052698">
    <property type="entry name" value="MoCofactor_Util/Proc"/>
</dbReference>
<dbReference type="InterPro" id="IPR003777">
    <property type="entry name" value="XdhC_CoxI"/>
</dbReference>
<evidence type="ECO:0000313" key="4">
    <source>
        <dbReference type="Proteomes" id="UP000515369"/>
    </source>
</evidence>
<sequence length="302" mass="33823">MLLYVLESHGSSPGRQGFLMAVNTLGEMEGSIGGGIMEHKFVEMAKEKLNYSTSELSIRTQYHDKTAAHNQSGMICSGDQTILLYRVQAVDVTAINAIITCLEQNRNGLIELSPSGIHFFADQVPETNYRFTMESEENWSYQERLGYKNQLSIIGGGHCALALSRIMGTMDFYIRLFDDRPDLYTAGLNDAAHEKIEVSSYNDLTNLIQPGEHHYVVIMTFGYRTDDLAIRALLDKQLTYIGVLGSKTKIEKLFNDYRTEGIDDETLSRIHAPIGLPIHSQTPEEIAISIAGEIIRVKNSKH</sequence>
<accession>A0A7G5H740</accession>
<reference evidence="3 4" key="1">
    <citation type="submission" date="2020-07" db="EMBL/GenBank/DDBJ databases">
        <title>Spirosoma foliorum sp. nov., isolated from the leaves on the Nejang mountain Korea, Republic of.</title>
        <authorList>
            <person name="Ho H."/>
            <person name="Lee Y.-J."/>
            <person name="Nurcahyanto D.-A."/>
            <person name="Kim S.-G."/>
        </authorList>
    </citation>
    <scope>NUCLEOTIDE SEQUENCE [LARGE SCALE GENOMIC DNA]</scope>
    <source>
        <strain evidence="3 4">PL0136</strain>
    </source>
</reference>